<dbReference type="PANTHER" id="PTHR47074:SF73">
    <property type="entry name" value="OS04G0448401 PROTEIN"/>
    <property type="match status" value="1"/>
</dbReference>
<sequence>MAELKLSSGEWNEDLIRKSFLSKDASMILIKSGYHLAFSSLSNPGTSGLNPVESWWKYLWRMKIPPKWWPFGDDFRKANEFAPSNAGVSCSVPNSWRPPKLGFFKANSGIALDLLKGNVGVGIIIGDHVGGVLASCSQPIDAALCPAVAETTAILRGFIFAREAGLLPYANMAAHGLVKFGLSLVDALFRMEETPGCVTPVILGECPDQL</sequence>
<evidence type="ECO:0000313" key="3">
    <source>
        <dbReference type="Proteomes" id="UP001281410"/>
    </source>
</evidence>
<dbReference type="PANTHER" id="PTHR47074">
    <property type="entry name" value="BNAC02G40300D PROTEIN"/>
    <property type="match status" value="1"/>
</dbReference>
<gene>
    <name evidence="2" type="ORF">Dsin_018523</name>
</gene>
<accession>A0AAE0E1N9</accession>
<dbReference type="EMBL" id="JANJYJ010000006">
    <property type="protein sequence ID" value="KAK3204477.1"/>
    <property type="molecule type" value="Genomic_DNA"/>
</dbReference>
<reference evidence="2" key="1">
    <citation type="journal article" date="2023" name="Plant J.">
        <title>Genome sequences and population genomics provide insights into the demographic history, inbreeding, and mutation load of two 'living fossil' tree species of Dipteronia.</title>
        <authorList>
            <person name="Feng Y."/>
            <person name="Comes H.P."/>
            <person name="Chen J."/>
            <person name="Zhu S."/>
            <person name="Lu R."/>
            <person name="Zhang X."/>
            <person name="Li P."/>
            <person name="Qiu J."/>
            <person name="Olsen K.M."/>
            <person name="Qiu Y."/>
        </authorList>
    </citation>
    <scope>NUCLEOTIDE SEQUENCE</scope>
    <source>
        <strain evidence="2">NBL</strain>
    </source>
</reference>
<name>A0AAE0E1N9_9ROSI</name>
<comment type="caution">
    <text evidence="2">The sequence shown here is derived from an EMBL/GenBank/DDBJ whole genome shotgun (WGS) entry which is preliminary data.</text>
</comment>
<dbReference type="InterPro" id="IPR052929">
    <property type="entry name" value="RNase_H-like_EbsB-rel"/>
</dbReference>
<protein>
    <recommendedName>
        <fullName evidence="1">RNase H type-1 domain-containing protein</fullName>
    </recommendedName>
</protein>
<organism evidence="2 3">
    <name type="scientific">Dipteronia sinensis</name>
    <dbReference type="NCBI Taxonomy" id="43782"/>
    <lineage>
        <taxon>Eukaryota</taxon>
        <taxon>Viridiplantae</taxon>
        <taxon>Streptophyta</taxon>
        <taxon>Embryophyta</taxon>
        <taxon>Tracheophyta</taxon>
        <taxon>Spermatophyta</taxon>
        <taxon>Magnoliopsida</taxon>
        <taxon>eudicotyledons</taxon>
        <taxon>Gunneridae</taxon>
        <taxon>Pentapetalae</taxon>
        <taxon>rosids</taxon>
        <taxon>malvids</taxon>
        <taxon>Sapindales</taxon>
        <taxon>Sapindaceae</taxon>
        <taxon>Hippocastanoideae</taxon>
        <taxon>Acereae</taxon>
        <taxon>Dipteronia</taxon>
    </lineage>
</organism>
<dbReference type="InterPro" id="IPR002156">
    <property type="entry name" value="RNaseH_domain"/>
</dbReference>
<dbReference type="AlphaFoldDB" id="A0AAE0E1N9"/>
<keyword evidence="3" id="KW-1185">Reference proteome</keyword>
<dbReference type="Pfam" id="PF13456">
    <property type="entry name" value="RVT_3"/>
    <property type="match status" value="1"/>
</dbReference>
<feature type="domain" description="RNase H type-1" evidence="1">
    <location>
        <begin position="117"/>
        <end position="166"/>
    </location>
</feature>
<evidence type="ECO:0000313" key="2">
    <source>
        <dbReference type="EMBL" id="KAK3204477.1"/>
    </source>
</evidence>
<dbReference type="Proteomes" id="UP001281410">
    <property type="component" value="Unassembled WGS sequence"/>
</dbReference>
<dbReference type="GO" id="GO:0003676">
    <property type="term" value="F:nucleic acid binding"/>
    <property type="evidence" value="ECO:0007669"/>
    <property type="project" value="InterPro"/>
</dbReference>
<proteinExistence type="predicted"/>
<evidence type="ECO:0000259" key="1">
    <source>
        <dbReference type="Pfam" id="PF13456"/>
    </source>
</evidence>
<dbReference type="GO" id="GO:0004523">
    <property type="term" value="F:RNA-DNA hybrid ribonuclease activity"/>
    <property type="evidence" value="ECO:0007669"/>
    <property type="project" value="InterPro"/>
</dbReference>